<evidence type="ECO:0000313" key="2">
    <source>
        <dbReference type="EMBL" id="MDG5755651.1"/>
    </source>
</evidence>
<reference evidence="2 3" key="1">
    <citation type="submission" date="2023-04" db="EMBL/GenBank/DDBJ databases">
        <title>Ectobacillus antri isolated from activated sludge.</title>
        <authorList>
            <person name="Yan P."/>
            <person name="Liu X."/>
        </authorList>
    </citation>
    <scope>NUCLEOTIDE SEQUENCE [LARGE SCALE GENOMIC DNA]</scope>
    <source>
        <strain evidence="2 3">C18H</strain>
    </source>
</reference>
<sequence>MGKKPILTLPAVLTGITTGLSTFIANYAIPDSDSKSTTISLIAAVVAFISGTIFKKITKEKQH</sequence>
<dbReference type="RefSeq" id="WP_124566088.1">
    <property type="nucleotide sequence ID" value="NZ_JARRRY010000038.1"/>
</dbReference>
<keyword evidence="1" id="KW-1133">Transmembrane helix</keyword>
<feature type="transmembrane region" description="Helical" evidence="1">
    <location>
        <begin position="7"/>
        <end position="29"/>
    </location>
</feature>
<keyword evidence="1" id="KW-0472">Membrane</keyword>
<name>A0ABT6HAU8_9BACI</name>
<keyword evidence="1" id="KW-0812">Transmembrane</keyword>
<gene>
    <name evidence="2" type="ORF">P6P90_17325</name>
</gene>
<evidence type="ECO:0000313" key="3">
    <source>
        <dbReference type="Proteomes" id="UP001218246"/>
    </source>
</evidence>
<organism evidence="2 3">
    <name type="scientific">Ectobacillus antri</name>
    <dbReference type="NCBI Taxonomy" id="2486280"/>
    <lineage>
        <taxon>Bacteria</taxon>
        <taxon>Bacillati</taxon>
        <taxon>Bacillota</taxon>
        <taxon>Bacilli</taxon>
        <taxon>Bacillales</taxon>
        <taxon>Bacillaceae</taxon>
        <taxon>Ectobacillus</taxon>
    </lineage>
</organism>
<protein>
    <recommendedName>
        <fullName evidence="4">Holin</fullName>
    </recommendedName>
</protein>
<evidence type="ECO:0000256" key="1">
    <source>
        <dbReference type="SAM" id="Phobius"/>
    </source>
</evidence>
<feature type="transmembrane region" description="Helical" evidence="1">
    <location>
        <begin position="35"/>
        <end position="54"/>
    </location>
</feature>
<evidence type="ECO:0008006" key="4">
    <source>
        <dbReference type="Google" id="ProtNLM"/>
    </source>
</evidence>
<accession>A0ABT6HAU8</accession>
<dbReference type="Proteomes" id="UP001218246">
    <property type="component" value="Unassembled WGS sequence"/>
</dbReference>
<keyword evidence="3" id="KW-1185">Reference proteome</keyword>
<proteinExistence type="predicted"/>
<dbReference type="EMBL" id="JARULN010000040">
    <property type="protein sequence ID" value="MDG5755651.1"/>
    <property type="molecule type" value="Genomic_DNA"/>
</dbReference>
<comment type="caution">
    <text evidence="2">The sequence shown here is derived from an EMBL/GenBank/DDBJ whole genome shotgun (WGS) entry which is preliminary data.</text>
</comment>